<keyword evidence="6" id="KW-1185">Reference proteome</keyword>
<dbReference type="InterPro" id="IPR004839">
    <property type="entry name" value="Aminotransferase_I/II_large"/>
</dbReference>
<evidence type="ECO:0000259" key="4">
    <source>
        <dbReference type="Pfam" id="PF00155"/>
    </source>
</evidence>
<accession>A0ABU8XQH0</accession>
<dbReference type="GO" id="GO:0008483">
    <property type="term" value="F:transaminase activity"/>
    <property type="evidence" value="ECO:0007669"/>
    <property type="project" value="UniProtKB-KW"/>
</dbReference>
<comment type="caution">
    <text evidence="5">The sequence shown here is derived from an EMBL/GenBank/DDBJ whole genome shotgun (WGS) entry which is preliminary data.</text>
</comment>
<keyword evidence="2 5" id="KW-0032">Aminotransferase</keyword>
<dbReference type="Gene3D" id="3.90.1150.10">
    <property type="entry name" value="Aspartate Aminotransferase, domain 1"/>
    <property type="match status" value="1"/>
</dbReference>
<dbReference type="PANTHER" id="PTHR42832">
    <property type="entry name" value="AMINO ACID AMINOTRANSFERASE"/>
    <property type="match status" value="1"/>
</dbReference>
<evidence type="ECO:0000256" key="3">
    <source>
        <dbReference type="ARBA" id="ARBA00022679"/>
    </source>
</evidence>
<dbReference type="InterPro" id="IPR015424">
    <property type="entry name" value="PyrdxlP-dep_Trfase"/>
</dbReference>
<name>A0ABU8XQH0_9PROT</name>
<dbReference type="SUPFAM" id="SSF53383">
    <property type="entry name" value="PLP-dependent transferases"/>
    <property type="match status" value="1"/>
</dbReference>
<organism evidence="5 6">
    <name type="scientific">Benzoatithermus flavus</name>
    <dbReference type="NCBI Taxonomy" id="3108223"/>
    <lineage>
        <taxon>Bacteria</taxon>
        <taxon>Pseudomonadati</taxon>
        <taxon>Pseudomonadota</taxon>
        <taxon>Alphaproteobacteria</taxon>
        <taxon>Geminicoccales</taxon>
        <taxon>Geminicoccaceae</taxon>
        <taxon>Benzoatithermus</taxon>
    </lineage>
</organism>
<protein>
    <submittedName>
        <fullName evidence="5">Aminotransferase class I/II-fold pyridoxal phosphate-dependent enzyme</fullName>
    </submittedName>
</protein>
<dbReference type="InterPro" id="IPR050881">
    <property type="entry name" value="LL-DAP_aminotransferase"/>
</dbReference>
<feature type="domain" description="Aminotransferase class I/classII large" evidence="4">
    <location>
        <begin position="32"/>
        <end position="391"/>
    </location>
</feature>
<dbReference type="Pfam" id="PF00155">
    <property type="entry name" value="Aminotran_1_2"/>
    <property type="match status" value="1"/>
</dbReference>
<reference evidence="5 6" key="1">
    <citation type="submission" date="2024-01" db="EMBL/GenBank/DDBJ databases">
        <title>Multi-omics insights into the function and evolution of sodium benzoate biodegradation pathways in Benzoatithermus flavus gen. nov., sp. nov. from hot spring.</title>
        <authorList>
            <person name="Hu C.-J."/>
            <person name="Li W.-J."/>
        </authorList>
    </citation>
    <scope>NUCLEOTIDE SEQUENCE [LARGE SCALE GENOMIC DNA]</scope>
    <source>
        <strain evidence="5 6">SYSU G07066</strain>
    </source>
</reference>
<sequence length="407" mass="43907">MRNDRLDRLAEFPFRRLAALLAGEPAPAGPAFDLSIGEPKHAPPHLLAETVAAHAHLWNRYPPVNGTPEFRAAAAAWLTRRFGLPSHVLDPERMILPLAGTKEGLYLLPSVVVPADRSGPKPVVLMPDPVYAVYYGAAVMAGAEPVLLPATAASGFLPDLEALSPALLARTALFYLCTPANPQGAVADRDYLRRAVRLAREYDFLLAVDECYSELWDAAPPPGALEAAWAEDGSFANVVVLHSLSKRSSAPGLRSGFIAGDPELLARLLRLRAYGSPVQPLPLMAAATVLWQDETHVEANRALYREKFDLAERRLAGRFGFYRPAGGFFLWLDVGDGEAACRRLWREAGVKVLPGGYLSAGADAAGTNPGAPFVRVALVDRIELVDRALERFAEVLGEASRPRAAAS</sequence>
<dbReference type="InterPro" id="IPR015421">
    <property type="entry name" value="PyrdxlP-dep_Trfase_major"/>
</dbReference>
<keyword evidence="3" id="KW-0808">Transferase</keyword>
<dbReference type="EMBL" id="JBBLZC010000008">
    <property type="protein sequence ID" value="MEK0083465.1"/>
    <property type="molecule type" value="Genomic_DNA"/>
</dbReference>
<evidence type="ECO:0000313" key="5">
    <source>
        <dbReference type="EMBL" id="MEK0083465.1"/>
    </source>
</evidence>
<proteinExistence type="predicted"/>
<dbReference type="Gene3D" id="3.40.640.10">
    <property type="entry name" value="Type I PLP-dependent aspartate aminotransferase-like (Major domain)"/>
    <property type="match status" value="1"/>
</dbReference>
<dbReference type="CDD" id="cd00609">
    <property type="entry name" value="AAT_like"/>
    <property type="match status" value="1"/>
</dbReference>
<gene>
    <name evidence="5" type="ORF">U1T56_09905</name>
</gene>
<dbReference type="Proteomes" id="UP001375743">
    <property type="component" value="Unassembled WGS sequence"/>
</dbReference>
<evidence type="ECO:0000313" key="6">
    <source>
        <dbReference type="Proteomes" id="UP001375743"/>
    </source>
</evidence>
<comment type="cofactor">
    <cofactor evidence="1">
        <name>pyridoxal 5'-phosphate</name>
        <dbReference type="ChEBI" id="CHEBI:597326"/>
    </cofactor>
</comment>
<dbReference type="RefSeq" id="WP_418159313.1">
    <property type="nucleotide sequence ID" value="NZ_JBBLZC010000008.1"/>
</dbReference>
<evidence type="ECO:0000256" key="1">
    <source>
        <dbReference type="ARBA" id="ARBA00001933"/>
    </source>
</evidence>
<dbReference type="InterPro" id="IPR015422">
    <property type="entry name" value="PyrdxlP-dep_Trfase_small"/>
</dbReference>
<evidence type="ECO:0000256" key="2">
    <source>
        <dbReference type="ARBA" id="ARBA00022576"/>
    </source>
</evidence>
<dbReference type="PANTHER" id="PTHR42832:SF3">
    <property type="entry name" value="L-GLUTAMINE--4-(METHYLSULFANYL)-2-OXOBUTANOATE AMINOTRANSFERASE"/>
    <property type="match status" value="1"/>
</dbReference>